<proteinExistence type="predicted"/>
<dbReference type="Proteomes" id="UP000008841">
    <property type="component" value="Chromosome"/>
</dbReference>
<accession>B3EEU2</accession>
<dbReference type="EMBL" id="CP001097">
    <property type="protein sequence ID" value="ACD89325.1"/>
    <property type="molecule type" value="Genomic_DNA"/>
</dbReference>
<gene>
    <name evidence="1" type="ordered locus">Clim_0228</name>
</gene>
<dbReference type="InterPro" id="IPR011257">
    <property type="entry name" value="DNA_glycosylase"/>
</dbReference>
<dbReference type="eggNOG" id="COG0177">
    <property type="taxonomic scope" value="Bacteria"/>
</dbReference>
<dbReference type="RefSeq" id="WP_012465206.1">
    <property type="nucleotide sequence ID" value="NC_010803.1"/>
</dbReference>
<protein>
    <submittedName>
        <fullName evidence="1">Uncharacterized protein</fullName>
    </submittedName>
</protein>
<dbReference type="AlphaFoldDB" id="B3EEU2"/>
<dbReference type="GO" id="GO:0006281">
    <property type="term" value="P:DNA repair"/>
    <property type="evidence" value="ECO:0007669"/>
    <property type="project" value="InterPro"/>
</dbReference>
<sequence length="481" mass="55832">MPDYRSIVGACKSKPKNVLFADPRDPANVYAAYTKAIRMAKKERRSCGAVYETLSDFVKVADYELVVNYLRRSIVYEEVMGIRSLYLLWFGVTPKDMDDNYLRWFFNAVFKISKEADGVYKDKYRVVVENLFQQNVQMFVSNILDEDILDMFKINNERIELLAKALNRLDYNPPSYGFFQHVQHERECRIAGYLLYMVAVDYNTHTSANNYEGIIQNAFYHGSDLLFKKAEIAALKDHKLFYDHEYMSKISNQYVQKIFQINGRLLPSDTNGRAEIFRDIGKQLDKMGIGILELLKKCNNCISGDDGLINKLSVFQAYSDPFQKKSNLFCKTLIREGIINPIDRDMLEIPVDHVVMTIALRSGIVECNREEIVRDIHKGFEVDDFTLSILRDVTKDAYKLVASIANTFVDVVDDLVWSYGRKSLREKAPLTNPEKINSELDSMVNKNNLCDFVKILNGIDDKSDSHWREYQIIHYPFTRFF</sequence>
<evidence type="ECO:0000313" key="2">
    <source>
        <dbReference type="Proteomes" id="UP000008841"/>
    </source>
</evidence>
<evidence type="ECO:0000313" key="1">
    <source>
        <dbReference type="EMBL" id="ACD89325.1"/>
    </source>
</evidence>
<organism evidence="1 2">
    <name type="scientific">Chlorobium limicola (strain DSM 245 / NBRC 103803 / 6330)</name>
    <dbReference type="NCBI Taxonomy" id="290315"/>
    <lineage>
        <taxon>Bacteria</taxon>
        <taxon>Pseudomonadati</taxon>
        <taxon>Chlorobiota</taxon>
        <taxon>Chlorobiia</taxon>
        <taxon>Chlorobiales</taxon>
        <taxon>Chlorobiaceae</taxon>
        <taxon>Chlorobium/Pelodictyon group</taxon>
        <taxon>Chlorobium</taxon>
    </lineage>
</organism>
<reference evidence="1 2" key="1">
    <citation type="submission" date="2008-05" db="EMBL/GenBank/DDBJ databases">
        <title>Complete sequence of Chlorobium limicola DSM 245.</title>
        <authorList>
            <consortium name="US DOE Joint Genome Institute"/>
            <person name="Lucas S."/>
            <person name="Copeland A."/>
            <person name="Lapidus A."/>
            <person name="Glavina del Rio T."/>
            <person name="Dalin E."/>
            <person name="Tice H."/>
            <person name="Bruce D."/>
            <person name="Goodwin L."/>
            <person name="Pitluck S."/>
            <person name="Schmutz J."/>
            <person name="Larimer F."/>
            <person name="Land M."/>
            <person name="Hauser L."/>
            <person name="Kyrpides N."/>
            <person name="Ovchinnikova G."/>
            <person name="Zhao F."/>
            <person name="Li T."/>
            <person name="Liu Z."/>
            <person name="Overmann J."/>
            <person name="Bryant D.A."/>
            <person name="Richardson P."/>
        </authorList>
    </citation>
    <scope>NUCLEOTIDE SEQUENCE [LARGE SCALE GENOMIC DNA]</scope>
    <source>
        <strain evidence="2">DSM 245 / NBRC 103803 / 6330</strain>
    </source>
</reference>
<dbReference type="HOGENOM" id="CLU_567064_0_0_10"/>
<dbReference type="GO" id="GO:0003824">
    <property type="term" value="F:catalytic activity"/>
    <property type="evidence" value="ECO:0007669"/>
    <property type="project" value="InterPro"/>
</dbReference>
<dbReference type="KEGG" id="cli:Clim_0228"/>
<name>B3EEU2_CHLL2</name>
<dbReference type="SUPFAM" id="SSF48150">
    <property type="entry name" value="DNA-glycosylase"/>
    <property type="match status" value="1"/>
</dbReference>
<dbReference type="OrthoDB" id="289558at2"/>